<dbReference type="EnsemblPlants" id="Ma09_t23450.4">
    <property type="protein sequence ID" value="Ma09_p23450.4"/>
    <property type="gene ID" value="Ma09_g23450"/>
</dbReference>
<name>A0A804KMW0_MUSAM</name>
<dbReference type="GO" id="GO:0046983">
    <property type="term" value="F:protein dimerization activity"/>
    <property type="evidence" value="ECO:0007669"/>
    <property type="project" value="InterPro"/>
</dbReference>
<comment type="similarity">
    <text evidence="2">Belongs to the bHLH protein family.</text>
</comment>
<dbReference type="GO" id="GO:0003700">
    <property type="term" value="F:DNA-binding transcription factor activity"/>
    <property type="evidence" value="ECO:0000318"/>
    <property type="project" value="GO_Central"/>
</dbReference>
<accession>A0A804KMW0</accession>
<evidence type="ECO:0000313" key="9">
    <source>
        <dbReference type="Proteomes" id="UP000012960"/>
    </source>
</evidence>
<reference evidence="7" key="1">
    <citation type="submission" date="2021-03" db="EMBL/GenBank/DDBJ databases">
        <authorList>
            <consortium name="Genoscope - CEA"/>
            <person name="William W."/>
        </authorList>
    </citation>
    <scope>NUCLEOTIDE SEQUENCE</scope>
    <source>
        <strain evidence="7">Doubled-haploid Pahang</strain>
    </source>
</reference>
<dbReference type="InParanoid" id="A0A804KMW0"/>
<dbReference type="SMART" id="SM00353">
    <property type="entry name" value="HLH"/>
    <property type="match status" value="1"/>
</dbReference>
<proteinExistence type="inferred from homology"/>
<dbReference type="Gramene" id="Ma09_t23450.4">
    <property type="protein sequence ID" value="Ma09_p23450.4"/>
    <property type="gene ID" value="Ma09_g23450"/>
</dbReference>
<dbReference type="OMA" id="YWETNRF"/>
<dbReference type="InterPro" id="IPR051358">
    <property type="entry name" value="TF_AMS/ICE1/BHLH6-like"/>
</dbReference>
<evidence type="ECO:0000256" key="4">
    <source>
        <dbReference type="ARBA" id="ARBA00023163"/>
    </source>
</evidence>
<evidence type="ECO:0000256" key="1">
    <source>
        <dbReference type="ARBA" id="ARBA00004123"/>
    </source>
</evidence>
<dbReference type="InterPro" id="IPR054502">
    <property type="entry name" value="bHLH-TF_ACT-like_plant"/>
</dbReference>
<evidence type="ECO:0000256" key="3">
    <source>
        <dbReference type="ARBA" id="ARBA00023015"/>
    </source>
</evidence>
<evidence type="ECO:0000259" key="6">
    <source>
        <dbReference type="PROSITE" id="PS50888"/>
    </source>
</evidence>
<evidence type="ECO:0000256" key="5">
    <source>
        <dbReference type="ARBA" id="ARBA00023242"/>
    </source>
</evidence>
<evidence type="ECO:0000256" key="2">
    <source>
        <dbReference type="ARBA" id="ARBA00005510"/>
    </source>
</evidence>
<dbReference type="InterPro" id="IPR036638">
    <property type="entry name" value="HLH_DNA-bd_sf"/>
</dbReference>
<dbReference type="PROSITE" id="PS50888">
    <property type="entry name" value="BHLH"/>
    <property type="match status" value="1"/>
</dbReference>
<dbReference type="Pfam" id="PF22754">
    <property type="entry name" value="bHLH-TF_ACT-like_plant"/>
    <property type="match status" value="1"/>
</dbReference>
<dbReference type="Gene3D" id="4.10.280.10">
    <property type="entry name" value="Helix-loop-helix DNA-binding domain"/>
    <property type="match status" value="1"/>
</dbReference>
<dbReference type="GO" id="GO:0043565">
    <property type="term" value="F:sequence-specific DNA binding"/>
    <property type="evidence" value="ECO:0000318"/>
    <property type="project" value="GO_Central"/>
</dbReference>
<reference evidence="8" key="2">
    <citation type="submission" date="2021-05" db="UniProtKB">
        <authorList>
            <consortium name="EnsemblPlants"/>
        </authorList>
    </citation>
    <scope>IDENTIFICATION</scope>
    <source>
        <strain evidence="8">subsp. malaccensis</strain>
    </source>
</reference>
<dbReference type="AlphaFoldDB" id="A0A804KMW0"/>
<feature type="domain" description="BHLH" evidence="6">
    <location>
        <begin position="47"/>
        <end position="121"/>
    </location>
</feature>
<evidence type="ECO:0000313" key="8">
    <source>
        <dbReference type="EnsemblPlants" id="Ma09_p23450.4"/>
    </source>
</evidence>
<protein>
    <submittedName>
        <fullName evidence="7">(wild Malaysian banana) hypothetical protein</fullName>
    </submittedName>
</protein>
<dbReference type="Proteomes" id="UP000012960">
    <property type="component" value="Unplaced"/>
</dbReference>
<dbReference type="PANTHER" id="PTHR31945">
    <property type="entry name" value="TRANSCRIPTION FACTOR SCREAM2-RELATED"/>
    <property type="match status" value="1"/>
</dbReference>
<dbReference type="EMBL" id="HG996474">
    <property type="protein sequence ID" value="CAG1836239.1"/>
    <property type="molecule type" value="Genomic_DNA"/>
</dbReference>
<gene>
    <name evidence="7" type="ORF">GSMUA_242080.1</name>
</gene>
<dbReference type="InterPro" id="IPR011598">
    <property type="entry name" value="bHLH_dom"/>
</dbReference>
<dbReference type="GO" id="GO:0006355">
    <property type="term" value="P:regulation of DNA-templated transcription"/>
    <property type="evidence" value="ECO:0000318"/>
    <property type="project" value="GO_Central"/>
</dbReference>
<dbReference type="GO" id="GO:0005634">
    <property type="term" value="C:nucleus"/>
    <property type="evidence" value="ECO:0000318"/>
    <property type="project" value="GO_Central"/>
</dbReference>
<evidence type="ECO:0000313" key="7">
    <source>
        <dbReference type="EMBL" id="CAG1836239.1"/>
    </source>
</evidence>
<organism evidence="8 9">
    <name type="scientific">Musa acuminata subsp. malaccensis</name>
    <name type="common">Wild banana</name>
    <name type="synonym">Musa malaccensis</name>
    <dbReference type="NCBI Taxonomy" id="214687"/>
    <lineage>
        <taxon>Eukaryota</taxon>
        <taxon>Viridiplantae</taxon>
        <taxon>Streptophyta</taxon>
        <taxon>Embryophyta</taxon>
        <taxon>Tracheophyta</taxon>
        <taxon>Spermatophyta</taxon>
        <taxon>Magnoliopsida</taxon>
        <taxon>Liliopsida</taxon>
        <taxon>Zingiberales</taxon>
        <taxon>Musaceae</taxon>
        <taxon>Musa</taxon>
    </lineage>
</organism>
<keyword evidence="3" id="KW-0805">Transcription regulation</keyword>
<sequence>MDADPSEYANYWEIKCLLDAEELCSLGFDETLSGYCNSSSPDMAAHSALPNTIIMERERRKKLNRKLYNLRSVVPNMTKVKSTAAATAAVSLQLMHLILVFGVQTSKASIIFDAINYIQQLQEQERSLLKEISEQESHRKRVAPVDGQLCRAQAKKWRTAPRSSCSAELELPMMPSVEAMEVSVRELGNGISVIIITCSKKRHAMVRVCEVVESLDLRIVAASVASRSGMVFHTLMVEVDGGQSAHLKEKIEATFEHLMPREATASFREADPNITRPRTPLFYS</sequence>
<keyword evidence="5" id="KW-0539">Nucleus</keyword>
<keyword evidence="9" id="KW-1185">Reference proteome</keyword>
<dbReference type="Pfam" id="PF00010">
    <property type="entry name" value="HLH"/>
    <property type="match status" value="1"/>
</dbReference>
<comment type="subcellular location">
    <subcellularLocation>
        <location evidence="1">Nucleus</location>
    </subcellularLocation>
</comment>
<dbReference type="SUPFAM" id="SSF47459">
    <property type="entry name" value="HLH, helix-loop-helix DNA-binding domain"/>
    <property type="match status" value="1"/>
</dbReference>
<keyword evidence="4" id="KW-0804">Transcription</keyword>
<dbReference type="PANTHER" id="PTHR31945:SF26">
    <property type="entry name" value="TRANSCRIPTION FACTOR BHLH35"/>
    <property type="match status" value="1"/>
</dbReference>